<dbReference type="InterPro" id="IPR011664">
    <property type="entry name" value="Abi_system_AbiD/AbiF-like"/>
</dbReference>
<proteinExistence type="predicted"/>
<dbReference type="RefSeq" id="WP_034380326.1">
    <property type="nucleotide sequence ID" value="NZ_AWTN01000095.1"/>
</dbReference>
<evidence type="ECO:0000313" key="2">
    <source>
        <dbReference type="Proteomes" id="UP000029567"/>
    </source>
</evidence>
<evidence type="ECO:0008006" key="3">
    <source>
        <dbReference type="Google" id="ProtNLM"/>
    </source>
</evidence>
<accession>A0A0E3BEL8</accession>
<organism evidence="1 2">
    <name type="scientific">Comamonas thiooxydans</name>
    <dbReference type="NCBI Taxonomy" id="363952"/>
    <lineage>
        <taxon>Bacteria</taxon>
        <taxon>Pseudomonadati</taxon>
        <taxon>Pseudomonadota</taxon>
        <taxon>Betaproteobacteria</taxon>
        <taxon>Burkholderiales</taxon>
        <taxon>Comamonadaceae</taxon>
        <taxon>Comamonas</taxon>
    </lineage>
</organism>
<dbReference type="Proteomes" id="UP000029567">
    <property type="component" value="Unassembled WGS sequence"/>
</dbReference>
<dbReference type="EMBL" id="AWTN01000095">
    <property type="protein sequence ID" value="KGG90843.1"/>
    <property type="molecule type" value="Genomic_DNA"/>
</dbReference>
<reference evidence="1 2" key="1">
    <citation type="submission" date="2013-09" db="EMBL/GenBank/DDBJ databases">
        <title>High correlation between genotypes and phenotypes of environmental bacteria Comamonas testosteroni strains.</title>
        <authorList>
            <person name="Liu L."/>
            <person name="Zhu W."/>
            <person name="Xia X."/>
            <person name="Xu B."/>
            <person name="Luo M."/>
            <person name="Wang G."/>
        </authorList>
    </citation>
    <scope>NUCLEOTIDE SEQUENCE [LARGE SCALE GENOMIC DNA]</scope>
    <source>
        <strain evidence="1 2">JL14</strain>
    </source>
</reference>
<sequence length="295" mass="33807">MSLTTFTKSASNPSTLLTKLEGQGLQVADRSTALNYLQYVGGYRLKGYWHHLIDKATNQFPQGYNFTDIANRCEFDRELRAATIEAIDRLEVAIRSSIANYLSQKHGPHWFLKPSAFKPTKAWGLGQLLQKIESEVGRGKNNFVKHYFSKHDDPYLPPSWSISECVSFGLWSRTYEILRDTNDKKAIAMKFNIDQPNVFASWIHAITVLRNVVAHHGQLLGNTQNVSPCEYKRLGIIFKDNKQFFALATVIQYMLTQTSLPNRWKADLKAIFDKYPTVNILEVGFPQKWESQPGW</sequence>
<name>A0A0E3BEL8_9BURK</name>
<gene>
    <name evidence="1" type="ORF">P245_15455</name>
</gene>
<evidence type="ECO:0000313" key="1">
    <source>
        <dbReference type="EMBL" id="KGG90843.1"/>
    </source>
</evidence>
<comment type="caution">
    <text evidence="1">The sequence shown here is derived from an EMBL/GenBank/DDBJ whole genome shotgun (WGS) entry which is preliminary data.</text>
</comment>
<dbReference type="Pfam" id="PF07751">
    <property type="entry name" value="Abi_2"/>
    <property type="match status" value="1"/>
</dbReference>
<protein>
    <recommendedName>
        <fullName evidence="3">Abi family protein</fullName>
    </recommendedName>
</protein>
<dbReference type="AlphaFoldDB" id="A0A0E3BEL8"/>